<dbReference type="Proteomes" id="UP000433652">
    <property type="component" value="Unassembled WGS sequence"/>
</dbReference>
<dbReference type="InterPro" id="IPR001764">
    <property type="entry name" value="Glyco_hydro_3_N"/>
</dbReference>
<dbReference type="InterPro" id="IPR017853">
    <property type="entry name" value="GH"/>
</dbReference>
<dbReference type="GO" id="GO:0008422">
    <property type="term" value="F:beta-glucosidase activity"/>
    <property type="evidence" value="ECO:0007669"/>
    <property type="project" value="TreeGrafter"/>
</dbReference>
<organism evidence="6 7">
    <name type="scientific">Croceibacterium salegens</name>
    <dbReference type="NCBI Taxonomy" id="1737568"/>
    <lineage>
        <taxon>Bacteria</taxon>
        <taxon>Pseudomonadati</taxon>
        <taxon>Pseudomonadota</taxon>
        <taxon>Alphaproteobacteria</taxon>
        <taxon>Sphingomonadales</taxon>
        <taxon>Erythrobacteraceae</taxon>
        <taxon>Croceibacterium</taxon>
    </lineage>
</organism>
<keyword evidence="2" id="KW-0732">Signal</keyword>
<dbReference type="Pfam" id="PF18559">
    <property type="entry name" value="Exop_C"/>
    <property type="match status" value="1"/>
</dbReference>
<dbReference type="EMBL" id="WTYM01000035">
    <property type="protein sequence ID" value="MXO59478.1"/>
    <property type="molecule type" value="Genomic_DNA"/>
</dbReference>
<feature type="signal peptide" evidence="2">
    <location>
        <begin position="1"/>
        <end position="17"/>
    </location>
</feature>
<keyword evidence="1 6" id="KW-0378">Hydrolase</keyword>
<evidence type="ECO:0000313" key="6">
    <source>
        <dbReference type="EMBL" id="MXO59478.1"/>
    </source>
</evidence>
<dbReference type="OrthoDB" id="9781691at2"/>
<dbReference type="Pfam" id="PF00933">
    <property type="entry name" value="Glyco_hydro_3"/>
    <property type="match status" value="1"/>
</dbReference>
<dbReference type="InterPro" id="IPR036962">
    <property type="entry name" value="Glyco_hydro_3_N_sf"/>
</dbReference>
<evidence type="ECO:0000259" key="4">
    <source>
        <dbReference type="Pfam" id="PF01915"/>
    </source>
</evidence>
<dbReference type="Gene3D" id="3.40.50.1700">
    <property type="entry name" value="Glycoside hydrolase family 3 C-terminal domain"/>
    <property type="match status" value="1"/>
</dbReference>
<dbReference type="InterPro" id="IPR051915">
    <property type="entry name" value="Cellulose_Degrad_GH3"/>
</dbReference>
<dbReference type="SUPFAM" id="SSF52279">
    <property type="entry name" value="Beta-D-glucan exohydrolase, C-terminal domain"/>
    <property type="match status" value="1"/>
</dbReference>
<dbReference type="InterPro" id="IPR036881">
    <property type="entry name" value="Glyco_hydro_3_C_sf"/>
</dbReference>
<evidence type="ECO:0000313" key="7">
    <source>
        <dbReference type="Proteomes" id="UP000433652"/>
    </source>
</evidence>
<dbReference type="Pfam" id="PF01915">
    <property type="entry name" value="Glyco_hydro_3_C"/>
    <property type="match status" value="1"/>
</dbReference>
<dbReference type="PANTHER" id="PTHR30620">
    <property type="entry name" value="PERIPLASMIC BETA-GLUCOSIDASE-RELATED"/>
    <property type="match status" value="1"/>
</dbReference>
<accession>A0A6I4SVD3</accession>
<feature type="chain" id="PRO_5026241947" evidence="2">
    <location>
        <begin position="18"/>
        <end position="811"/>
    </location>
</feature>
<dbReference type="PRINTS" id="PR00133">
    <property type="entry name" value="GLHYDRLASE3"/>
</dbReference>
<feature type="domain" description="ExoP galactose-binding-like" evidence="5">
    <location>
        <begin position="680"/>
        <end position="781"/>
    </location>
</feature>
<dbReference type="RefSeq" id="WP_159793949.1">
    <property type="nucleotide sequence ID" value="NZ_WTYM01000035.1"/>
</dbReference>
<proteinExistence type="predicted"/>
<feature type="domain" description="Glycoside hydrolase family 3 C-terminal" evidence="4">
    <location>
        <begin position="426"/>
        <end position="617"/>
    </location>
</feature>
<dbReference type="PANTHER" id="PTHR30620:SF77">
    <property type="entry name" value="LYSOSOMAL BETA GLUCOSIDASE-LIKE"/>
    <property type="match status" value="1"/>
</dbReference>
<dbReference type="InterPro" id="IPR002772">
    <property type="entry name" value="Glyco_hydro_3_C"/>
</dbReference>
<gene>
    <name evidence="6" type="ORF">GRI89_07975</name>
</gene>
<dbReference type="Gene3D" id="2.60.120.430">
    <property type="entry name" value="Galactose-binding lectin"/>
    <property type="match status" value="1"/>
</dbReference>
<sequence length="811" mass="84523">MRIRRFGVTLLGTIALAACSAASDRGEDLMSGSAHPDKWPEAASPAAFTDPATEAAIDDLLAKMTLEQKVGQLVQADISFITPADLEKYPLGSILAGGNGGPNGNERASAADWARMVAQFREISLRPAANGVAIPIIFGIDAVHGHSNIPGATLFPHNIGLGAAHDPELLRRIGAVTAAEVAGSGIDWTFAPTLAVPQDLRWGRSYEGYSSDPAIVAEYSTAMVDGIQGRLEAGRPLAADKVAATAKHFLADGGTRGGQDQGDAQISEEDLVAIHDAGYPPAIDAGVLTVMASFSSWNGAKNHGNKSLLTDVLKDRMGFKGFVVGDWNAHGQVPGCTPTDCPQALMAGLDLYMAPDSWKALFENLVAEAKAGKIPQERIDDAVRRILRVKFKLGLMGPAKVDRTDPSVVGAPEHLALAREAVAKSLVLLKNEGSVLPVKAGAKVLVAGPGADNMAMQAGGWTISWQGVDVTKADFPNGQTVGEGIVDAVKEAGGTARLSADGFFGEKPDVAIVIYGETPYAEFQGDVAYLDYQPGNATDLALIKKLKAQGIPVVSVFLSGRPLFVGPEMAASDAFVAAWLPGSQGAGVADVLVAGKDGKTARQFAGTLSFDWPAGCEPGAKALFSRGFGGTYATAPKVPELATKCALENANKGDTISLYSRGLKAGVTAGAEGTAMPNFVGKANGLAVTAFDVAAQEDSRRLTWSAPATLALTWKAQELPASEAVEFRYRVATAPTKKVTLAAPSGSPIDLTQTFAIAAGKEWRTLQIPLTCLAKGQLGEVQVRSEGSFVLELQSVTLVSKPLNTSCTGPF</sequence>
<evidence type="ECO:0000256" key="1">
    <source>
        <dbReference type="ARBA" id="ARBA00022801"/>
    </source>
</evidence>
<evidence type="ECO:0000259" key="3">
    <source>
        <dbReference type="Pfam" id="PF00933"/>
    </source>
</evidence>
<name>A0A6I4SVD3_9SPHN</name>
<dbReference type="Gene3D" id="3.20.20.300">
    <property type="entry name" value="Glycoside hydrolase, family 3, N-terminal domain"/>
    <property type="match status" value="1"/>
</dbReference>
<feature type="domain" description="Glycoside hydrolase family 3 N-terminal" evidence="3">
    <location>
        <begin position="65"/>
        <end position="389"/>
    </location>
</feature>
<evidence type="ECO:0000256" key="2">
    <source>
        <dbReference type="SAM" id="SignalP"/>
    </source>
</evidence>
<keyword evidence="7" id="KW-1185">Reference proteome</keyword>
<dbReference type="SUPFAM" id="SSF51445">
    <property type="entry name" value="(Trans)glycosidases"/>
    <property type="match status" value="1"/>
</dbReference>
<reference evidence="6 7" key="1">
    <citation type="submission" date="2019-12" db="EMBL/GenBank/DDBJ databases">
        <title>Genomic-based taxomic classification of the family Erythrobacteraceae.</title>
        <authorList>
            <person name="Xu L."/>
        </authorList>
    </citation>
    <scope>NUCLEOTIDE SEQUENCE [LARGE SCALE GENOMIC DNA]</scope>
    <source>
        <strain evidence="6 7">MCCC 1K01500</strain>
    </source>
</reference>
<dbReference type="InterPro" id="IPR041443">
    <property type="entry name" value="Exop_C"/>
</dbReference>
<comment type="caution">
    <text evidence="6">The sequence shown here is derived from an EMBL/GenBank/DDBJ whole genome shotgun (WGS) entry which is preliminary data.</text>
</comment>
<evidence type="ECO:0000259" key="5">
    <source>
        <dbReference type="Pfam" id="PF18559"/>
    </source>
</evidence>
<dbReference type="PROSITE" id="PS51257">
    <property type="entry name" value="PROKAR_LIPOPROTEIN"/>
    <property type="match status" value="1"/>
</dbReference>
<dbReference type="AlphaFoldDB" id="A0A6I4SVD3"/>
<protein>
    <submittedName>
        <fullName evidence="6">1,4-beta-D-glucan glucohydrolase</fullName>
    </submittedName>
</protein>
<dbReference type="GO" id="GO:0009251">
    <property type="term" value="P:glucan catabolic process"/>
    <property type="evidence" value="ECO:0007669"/>
    <property type="project" value="TreeGrafter"/>
</dbReference>